<evidence type="ECO:0000256" key="2">
    <source>
        <dbReference type="ARBA" id="ARBA00022679"/>
    </source>
</evidence>
<evidence type="ECO:0008006" key="5">
    <source>
        <dbReference type="Google" id="ProtNLM"/>
    </source>
</evidence>
<name>A0A2H0R9Z7_UNCKA</name>
<comment type="caution">
    <text evidence="3">The sequence shown here is derived from an EMBL/GenBank/DDBJ whole genome shotgun (WGS) entry which is preliminary data.</text>
</comment>
<dbReference type="Proteomes" id="UP000230214">
    <property type="component" value="Unassembled WGS sequence"/>
</dbReference>
<dbReference type="EMBL" id="PCXU01000029">
    <property type="protein sequence ID" value="PIR43297.1"/>
    <property type="molecule type" value="Genomic_DNA"/>
</dbReference>
<organism evidence="3 4">
    <name type="scientific">candidate division WWE3 bacterium CG10_big_fil_rev_8_21_14_0_10_32_10</name>
    <dbReference type="NCBI Taxonomy" id="1975090"/>
    <lineage>
        <taxon>Bacteria</taxon>
        <taxon>Katanobacteria</taxon>
    </lineage>
</organism>
<protein>
    <recommendedName>
        <fullName evidence="5">Glycosyltransferase family 9 protein</fullName>
    </recommendedName>
</protein>
<evidence type="ECO:0000256" key="1">
    <source>
        <dbReference type="ARBA" id="ARBA00022676"/>
    </source>
</evidence>
<proteinExistence type="predicted"/>
<dbReference type="PANTHER" id="PTHR30160:SF1">
    <property type="entry name" value="LIPOPOLYSACCHARIDE 1,2-N-ACETYLGLUCOSAMINETRANSFERASE-RELATED"/>
    <property type="match status" value="1"/>
</dbReference>
<reference evidence="3 4" key="1">
    <citation type="submission" date="2017-09" db="EMBL/GenBank/DDBJ databases">
        <title>Depth-based differentiation of microbial function through sediment-hosted aquifers and enrichment of novel symbionts in the deep terrestrial subsurface.</title>
        <authorList>
            <person name="Probst A.J."/>
            <person name="Ladd B."/>
            <person name="Jarett J.K."/>
            <person name="Geller-Mcgrath D.E."/>
            <person name="Sieber C.M."/>
            <person name="Emerson J.B."/>
            <person name="Anantharaman K."/>
            <person name="Thomas B.C."/>
            <person name="Malmstrom R."/>
            <person name="Stieglmeier M."/>
            <person name="Klingl A."/>
            <person name="Woyke T."/>
            <person name="Ryan C.M."/>
            <person name="Banfield J.F."/>
        </authorList>
    </citation>
    <scope>NUCLEOTIDE SEQUENCE [LARGE SCALE GENOMIC DNA]</scope>
    <source>
        <strain evidence="3">CG10_big_fil_rev_8_21_14_0_10_32_10</strain>
    </source>
</reference>
<accession>A0A2H0R9Z7</accession>
<keyword evidence="1" id="KW-0328">Glycosyltransferase</keyword>
<dbReference type="InterPro" id="IPR051199">
    <property type="entry name" value="LPS_LOS_Heptosyltrfase"/>
</dbReference>
<evidence type="ECO:0000313" key="3">
    <source>
        <dbReference type="EMBL" id="PIR43297.1"/>
    </source>
</evidence>
<keyword evidence="2" id="KW-0808">Transferase</keyword>
<dbReference type="PANTHER" id="PTHR30160">
    <property type="entry name" value="TETRAACYLDISACCHARIDE 4'-KINASE-RELATED"/>
    <property type="match status" value="1"/>
</dbReference>
<sequence>MKYLVSVGEGLGNVIETLPLIKALKYNKLEFDILNLSHIPTENVEWIFKEYATVIKGEPRVDQYAYRIELATTKFCPKFFNRTKIPLINNLNNQFIYSTITNEIEVYLSILNELNFEDAEMPYDVELPKTEEEEQFDFILMNGCAGRSQLEFKRKKYPHMAELGNLLISKKYKVASIGIGDEYAAGENKTGMSICKTAGYLRSCKFLITNDTGFAHLAAALKINGVILYTATNMIKNYHPVFHKTLKPVTADIPCQPCQYRKTWNLCSPKTYNKWECQNIPFSKILKEIKNADIF</sequence>
<dbReference type="InterPro" id="IPR002201">
    <property type="entry name" value="Glyco_trans_9"/>
</dbReference>
<gene>
    <name evidence="3" type="ORF">COV24_03500</name>
</gene>
<dbReference type="GO" id="GO:0005829">
    <property type="term" value="C:cytosol"/>
    <property type="evidence" value="ECO:0007669"/>
    <property type="project" value="TreeGrafter"/>
</dbReference>
<dbReference type="SUPFAM" id="SSF53756">
    <property type="entry name" value="UDP-Glycosyltransferase/glycogen phosphorylase"/>
    <property type="match status" value="1"/>
</dbReference>
<dbReference type="GO" id="GO:0008713">
    <property type="term" value="F:ADP-heptose-lipopolysaccharide heptosyltransferase activity"/>
    <property type="evidence" value="ECO:0007669"/>
    <property type="project" value="TreeGrafter"/>
</dbReference>
<dbReference type="GO" id="GO:0009244">
    <property type="term" value="P:lipopolysaccharide core region biosynthetic process"/>
    <property type="evidence" value="ECO:0007669"/>
    <property type="project" value="TreeGrafter"/>
</dbReference>
<dbReference type="AlphaFoldDB" id="A0A2H0R9Z7"/>
<dbReference type="Pfam" id="PF01075">
    <property type="entry name" value="Glyco_transf_9"/>
    <property type="match status" value="1"/>
</dbReference>
<dbReference type="Gene3D" id="3.40.50.2000">
    <property type="entry name" value="Glycogen Phosphorylase B"/>
    <property type="match status" value="1"/>
</dbReference>
<evidence type="ECO:0000313" key="4">
    <source>
        <dbReference type="Proteomes" id="UP000230214"/>
    </source>
</evidence>